<dbReference type="PROSITE" id="PS51898">
    <property type="entry name" value="TYR_RECOMBINASE"/>
    <property type="match status" value="1"/>
</dbReference>
<keyword evidence="9" id="KW-1185">Reference proteome</keyword>
<evidence type="ECO:0000256" key="5">
    <source>
        <dbReference type="PROSITE-ProRule" id="PRU01248"/>
    </source>
</evidence>
<evidence type="ECO:0000259" key="6">
    <source>
        <dbReference type="PROSITE" id="PS51898"/>
    </source>
</evidence>
<evidence type="ECO:0000256" key="2">
    <source>
        <dbReference type="ARBA" id="ARBA00022908"/>
    </source>
</evidence>
<keyword evidence="2" id="KW-0229">DNA integration</keyword>
<reference evidence="8 9" key="1">
    <citation type="submission" date="2021-04" db="EMBL/GenBank/DDBJ databases">
        <title>Chitinophaga sp. nov., isolated from the rhizosphere soil.</title>
        <authorList>
            <person name="He S."/>
        </authorList>
    </citation>
    <scope>NUCLEOTIDE SEQUENCE [LARGE SCALE GENOMIC DNA]</scope>
    <source>
        <strain evidence="8 9">2R12</strain>
    </source>
</reference>
<evidence type="ECO:0000259" key="7">
    <source>
        <dbReference type="PROSITE" id="PS51900"/>
    </source>
</evidence>
<dbReference type="InterPro" id="IPR011010">
    <property type="entry name" value="DNA_brk_join_enz"/>
</dbReference>
<dbReference type="Gene3D" id="1.10.150.130">
    <property type="match status" value="1"/>
</dbReference>
<dbReference type="InterPro" id="IPR010998">
    <property type="entry name" value="Integrase_recombinase_N"/>
</dbReference>
<dbReference type="SUPFAM" id="SSF56349">
    <property type="entry name" value="DNA breaking-rejoining enzymes"/>
    <property type="match status" value="1"/>
</dbReference>
<dbReference type="InterPro" id="IPR044068">
    <property type="entry name" value="CB"/>
</dbReference>
<evidence type="ECO:0000256" key="3">
    <source>
        <dbReference type="ARBA" id="ARBA00023125"/>
    </source>
</evidence>
<comment type="caution">
    <text evidence="8">The sequence shown here is derived from an EMBL/GenBank/DDBJ whole genome shotgun (WGS) entry which is preliminary data.</text>
</comment>
<accession>A0ABS5J4F5</accession>
<gene>
    <name evidence="8" type="ORF">KE626_22080</name>
</gene>
<organism evidence="8 9">
    <name type="scientific">Chitinophaga hostae</name>
    <dbReference type="NCBI Taxonomy" id="2831022"/>
    <lineage>
        <taxon>Bacteria</taxon>
        <taxon>Pseudomonadati</taxon>
        <taxon>Bacteroidota</taxon>
        <taxon>Chitinophagia</taxon>
        <taxon>Chitinophagales</taxon>
        <taxon>Chitinophagaceae</taxon>
        <taxon>Chitinophaga</taxon>
    </lineage>
</organism>
<dbReference type="InterPro" id="IPR050090">
    <property type="entry name" value="Tyrosine_recombinase_XerCD"/>
</dbReference>
<dbReference type="InterPro" id="IPR002104">
    <property type="entry name" value="Integrase_catalytic"/>
</dbReference>
<dbReference type="PANTHER" id="PTHR30349:SF41">
    <property type="entry name" value="INTEGRASE_RECOMBINASE PROTEIN MJ0367-RELATED"/>
    <property type="match status" value="1"/>
</dbReference>
<dbReference type="InterPro" id="IPR013762">
    <property type="entry name" value="Integrase-like_cat_sf"/>
</dbReference>
<dbReference type="Gene3D" id="1.10.443.10">
    <property type="entry name" value="Intergrase catalytic core"/>
    <property type="match status" value="1"/>
</dbReference>
<name>A0ABS5J4F5_9BACT</name>
<dbReference type="Proteomes" id="UP000676386">
    <property type="component" value="Unassembled WGS sequence"/>
</dbReference>
<evidence type="ECO:0000313" key="9">
    <source>
        <dbReference type="Proteomes" id="UP000676386"/>
    </source>
</evidence>
<keyword evidence="3 5" id="KW-0238">DNA-binding</keyword>
<sequence length="299" mass="33909">METMYVLRSSEHVLLCAGFKQWLETLNYADSSVYNLPRHVGEFLHYQERHGKMGLQQLTAADASSYIDHLKLQTGIRTGRGYSAGHINKYVQALQLFSRYLRETGKSGIGFNLEWMEDSRNKPVWLTVQEIRQLYEATDDSVLGLRDQAMLAVFYGCGLRLNEGASLEISDIITDRRLLYVRKGKGYKERYVPIAGGSYEQLRLYIDHARPQLLQTSSQMLFIGANKGKGLTKQSLYIRIKGLAKKAGLIKNIGTHTLRHSIATHLLASGMSLEQIQELLGHEVLDSTQIYTHLVNDMI</sequence>
<evidence type="ECO:0000256" key="4">
    <source>
        <dbReference type="ARBA" id="ARBA00023172"/>
    </source>
</evidence>
<feature type="domain" description="Tyr recombinase" evidence="6">
    <location>
        <begin position="121"/>
        <end position="299"/>
    </location>
</feature>
<feature type="domain" description="Core-binding (CB)" evidence="7">
    <location>
        <begin position="17"/>
        <end position="102"/>
    </location>
</feature>
<evidence type="ECO:0000256" key="1">
    <source>
        <dbReference type="ARBA" id="ARBA00008857"/>
    </source>
</evidence>
<dbReference type="RefSeq" id="WP_211975172.1">
    <property type="nucleotide sequence ID" value="NZ_CBFHAM010000045.1"/>
</dbReference>
<protein>
    <submittedName>
        <fullName evidence="8">Tyrosine-type recombinase/integrase</fullName>
    </submittedName>
</protein>
<dbReference type="PROSITE" id="PS51900">
    <property type="entry name" value="CB"/>
    <property type="match status" value="1"/>
</dbReference>
<keyword evidence="4" id="KW-0233">DNA recombination</keyword>
<proteinExistence type="inferred from homology"/>
<comment type="similarity">
    <text evidence="1">Belongs to the 'phage' integrase family.</text>
</comment>
<dbReference type="PANTHER" id="PTHR30349">
    <property type="entry name" value="PHAGE INTEGRASE-RELATED"/>
    <property type="match status" value="1"/>
</dbReference>
<dbReference type="Pfam" id="PF00589">
    <property type="entry name" value="Phage_integrase"/>
    <property type="match status" value="1"/>
</dbReference>
<evidence type="ECO:0000313" key="8">
    <source>
        <dbReference type="EMBL" id="MBS0030030.1"/>
    </source>
</evidence>
<dbReference type="EMBL" id="JAGTXB010000012">
    <property type="protein sequence ID" value="MBS0030030.1"/>
    <property type="molecule type" value="Genomic_DNA"/>
</dbReference>